<comment type="caution">
    <text evidence="2">The sequence shown here is derived from an EMBL/GenBank/DDBJ whole genome shotgun (WGS) entry which is preliminary data.</text>
</comment>
<name>A0A537KEJ2_9BACT</name>
<evidence type="ECO:0000256" key="1">
    <source>
        <dbReference type="SAM" id="Phobius"/>
    </source>
</evidence>
<feature type="transmembrane region" description="Helical" evidence="1">
    <location>
        <begin position="278"/>
        <end position="296"/>
    </location>
</feature>
<dbReference type="EMBL" id="VBAK01000006">
    <property type="protein sequence ID" value="TMI94181.1"/>
    <property type="molecule type" value="Genomic_DNA"/>
</dbReference>
<evidence type="ECO:0000313" key="2">
    <source>
        <dbReference type="EMBL" id="TMI94181.1"/>
    </source>
</evidence>
<feature type="transmembrane region" description="Helical" evidence="1">
    <location>
        <begin position="87"/>
        <end position="109"/>
    </location>
</feature>
<feature type="transmembrane region" description="Helical" evidence="1">
    <location>
        <begin position="15"/>
        <end position="37"/>
    </location>
</feature>
<keyword evidence="1" id="KW-0812">Transmembrane</keyword>
<feature type="transmembrane region" description="Helical" evidence="1">
    <location>
        <begin position="163"/>
        <end position="184"/>
    </location>
</feature>
<protein>
    <submittedName>
        <fullName evidence="2">Uncharacterized protein</fullName>
    </submittedName>
</protein>
<keyword evidence="1" id="KW-1133">Transmembrane helix</keyword>
<evidence type="ECO:0000313" key="3">
    <source>
        <dbReference type="Proteomes" id="UP000318509"/>
    </source>
</evidence>
<feature type="transmembrane region" description="Helical" evidence="1">
    <location>
        <begin position="255"/>
        <end position="271"/>
    </location>
</feature>
<proteinExistence type="predicted"/>
<sequence>MRPNSVIRGDGEADLWALGILPTLAAGLLAGLLGLYWDISWHIDKGRDTFFTPPHDFIYTAMAVVLTVSLSGLWRDRRDTPYHLPAGAYRLHAGILIVAAGAALVLVFAPLDDLWHRLFGPDVTLWGPMHLVGILGMTLGCFGGVVCARLERALVREPRRRRLLGDLTLYFAVLLVGWTVVVVAEFEFMVPQYPTVWHPVLLAGLPVFGLVLASRLVPRRWAATLVALGFTGFRVAVAGWLIAASHADLAGASRPAIPLLIPAGLAVDLLAARQIKGWGAGLAAGGATLGSNLVLIDASAPAFGGIRLFWTAAAFLRALVPGLMLSALMGAAGAAVADSLGGGAPRKAGTRAC</sequence>
<feature type="transmembrane region" description="Helical" evidence="1">
    <location>
        <begin position="196"/>
        <end position="214"/>
    </location>
</feature>
<reference evidence="2 3" key="1">
    <citation type="journal article" date="2019" name="Nat. Microbiol.">
        <title>Mediterranean grassland soil C-N compound turnover is dependent on rainfall and depth, and is mediated by genomically divergent microorganisms.</title>
        <authorList>
            <person name="Diamond S."/>
            <person name="Andeer P.F."/>
            <person name="Li Z."/>
            <person name="Crits-Christoph A."/>
            <person name="Burstein D."/>
            <person name="Anantharaman K."/>
            <person name="Lane K.R."/>
            <person name="Thomas B.C."/>
            <person name="Pan C."/>
            <person name="Northen T.R."/>
            <person name="Banfield J.F."/>
        </authorList>
    </citation>
    <scope>NUCLEOTIDE SEQUENCE [LARGE SCALE GENOMIC DNA]</scope>
    <source>
        <strain evidence="2">NP_3</strain>
    </source>
</reference>
<gene>
    <name evidence="2" type="ORF">E6H00_00145</name>
</gene>
<keyword evidence="1" id="KW-0472">Membrane</keyword>
<feature type="transmembrane region" description="Helical" evidence="1">
    <location>
        <begin position="129"/>
        <end position="151"/>
    </location>
</feature>
<feature type="transmembrane region" description="Helical" evidence="1">
    <location>
        <begin position="57"/>
        <end position="75"/>
    </location>
</feature>
<dbReference type="AlphaFoldDB" id="A0A537KEJ2"/>
<accession>A0A537KEJ2</accession>
<feature type="transmembrane region" description="Helical" evidence="1">
    <location>
        <begin position="308"/>
        <end position="337"/>
    </location>
</feature>
<feature type="transmembrane region" description="Helical" evidence="1">
    <location>
        <begin position="221"/>
        <end position="243"/>
    </location>
</feature>
<organism evidence="2 3">
    <name type="scientific">Candidatus Segetimicrobium genomatis</name>
    <dbReference type="NCBI Taxonomy" id="2569760"/>
    <lineage>
        <taxon>Bacteria</taxon>
        <taxon>Bacillati</taxon>
        <taxon>Candidatus Sysuimicrobiota</taxon>
        <taxon>Candidatus Sysuimicrobiia</taxon>
        <taxon>Candidatus Sysuimicrobiales</taxon>
        <taxon>Candidatus Segetimicrobiaceae</taxon>
        <taxon>Candidatus Segetimicrobium</taxon>
    </lineage>
</organism>
<dbReference type="Proteomes" id="UP000318509">
    <property type="component" value="Unassembled WGS sequence"/>
</dbReference>